<keyword evidence="1" id="KW-0472">Membrane</keyword>
<comment type="caution">
    <text evidence="2">The sequence shown here is derived from an EMBL/GenBank/DDBJ whole genome shotgun (WGS) entry which is preliminary data.</text>
</comment>
<dbReference type="Pfam" id="PF01650">
    <property type="entry name" value="Peptidase_C13"/>
    <property type="match status" value="1"/>
</dbReference>
<feature type="transmembrane region" description="Helical" evidence="1">
    <location>
        <begin position="134"/>
        <end position="152"/>
    </location>
</feature>
<feature type="transmembrane region" description="Helical" evidence="1">
    <location>
        <begin position="39"/>
        <end position="58"/>
    </location>
</feature>
<feature type="transmembrane region" description="Helical" evidence="1">
    <location>
        <begin position="70"/>
        <end position="92"/>
    </location>
</feature>
<organism evidence="2 3">
    <name type="scientific">Coralloluteibacterium thermophilum</name>
    <dbReference type="NCBI Taxonomy" id="2707049"/>
    <lineage>
        <taxon>Bacteria</taxon>
        <taxon>Pseudomonadati</taxon>
        <taxon>Pseudomonadota</taxon>
        <taxon>Gammaproteobacteria</taxon>
        <taxon>Lysobacterales</taxon>
        <taxon>Lysobacteraceae</taxon>
        <taxon>Coralloluteibacterium</taxon>
    </lineage>
</organism>
<name>A0ABV9NPQ8_9GAMM</name>
<feature type="transmembrane region" description="Helical" evidence="1">
    <location>
        <begin position="101"/>
        <end position="122"/>
    </location>
</feature>
<dbReference type="Gene3D" id="3.40.50.1460">
    <property type="match status" value="1"/>
</dbReference>
<keyword evidence="3" id="KW-1185">Reference proteome</keyword>
<evidence type="ECO:0000313" key="2">
    <source>
        <dbReference type="EMBL" id="MFC4728833.1"/>
    </source>
</evidence>
<sequence length="479" mass="50826">MSAVLPAGADRAGTAGGRLLAQALSLGILRRPRRRLPEAGIGTALVAALAAALLAFGLDTLATPAPRLFLPYAIHGHALDALAALLAGWLVARILGRPTRALAIAAVLLVAQWPVILLMWGAGRIDALAGHGELLFWSGVALDLLVLACIVAHAAAGADILRRMAAWLVLVLLWLAPSFVLPNEGFWYALDEDQAQGEPAGAPAFDAEVAIYRQQALIEASLAALRPQTPGRPDLYAIGLAGDGRERVFRNEVDFLSGLLGARFGAEGRVLRLVNSPETVDSLPLASLGALRQAVQGVAARMDREEDILLLFMTSHGLPGGRFHIDMAPLPLVPITAPDLRAVLDDAGIRWRVIVVSACYSGGFIDALADPRTLVVTAARADRTSFGCGTESDITWFGHAFLYEGLNRSTSFAEAFAHARGRIAEWEAREDMEASHPQYVAGAEIEAHLEAWRRGLPDAPPVPYVVPLPDEAAVATAGD</sequence>
<feature type="transmembrane region" description="Helical" evidence="1">
    <location>
        <begin position="164"/>
        <end position="181"/>
    </location>
</feature>
<keyword evidence="1" id="KW-1133">Transmembrane helix</keyword>
<dbReference type="EMBL" id="JBHSGG010000033">
    <property type="protein sequence ID" value="MFC4728833.1"/>
    <property type="molecule type" value="Genomic_DNA"/>
</dbReference>
<reference evidence="3" key="1">
    <citation type="journal article" date="2019" name="Int. J. Syst. Evol. Microbiol.">
        <title>The Global Catalogue of Microorganisms (GCM) 10K type strain sequencing project: providing services to taxonomists for standard genome sequencing and annotation.</title>
        <authorList>
            <consortium name="The Broad Institute Genomics Platform"/>
            <consortium name="The Broad Institute Genome Sequencing Center for Infectious Disease"/>
            <person name="Wu L."/>
            <person name="Ma J."/>
        </authorList>
    </citation>
    <scope>NUCLEOTIDE SEQUENCE [LARGE SCALE GENOMIC DNA]</scope>
    <source>
        <strain evidence="3">CGMCC 1.13574</strain>
    </source>
</reference>
<evidence type="ECO:0000313" key="3">
    <source>
        <dbReference type="Proteomes" id="UP001595892"/>
    </source>
</evidence>
<gene>
    <name evidence="2" type="ORF">ACFO3Q_11700</name>
</gene>
<evidence type="ECO:0000256" key="1">
    <source>
        <dbReference type="SAM" id="Phobius"/>
    </source>
</evidence>
<dbReference type="Proteomes" id="UP001595892">
    <property type="component" value="Unassembled WGS sequence"/>
</dbReference>
<protein>
    <submittedName>
        <fullName evidence="2">C13 family peptidase</fullName>
    </submittedName>
</protein>
<proteinExistence type="predicted"/>
<dbReference type="RefSeq" id="WP_377004905.1">
    <property type="nucleotide sequence ID" value="NZ_JBHSGG010000033.1"/>
</dbReference>
<dbReference type="InterPro" id="IPR001096">
    <property type="entry name" value="Peptidase_C13"/>
</dbReference>
<accession>A0ABV9NPQ8</accession>
<keyword evidence="1" id="KW-0812">Transmembrane</keyword>